<keyword evidence="1" id="KW-0175">Coiled coil</keyword>
<organism evidence="2 3">
    <name type="scientific">Obba rivulosa</name>
    <dbReference type="NCBI Taxonomy" id="1052685"/>
    <lineage>
        <taxon>Eukaryota</taxon>
        <taxon>Fungi</taxon>
        <taxon>Dikarya</taxon>
        <taxon>Basidiomycota</taxon>
        <taxon>Agaricomycotina</taxon>
        <taxon>Agaricomycetes</taxon>
        <taxon>Polyporales</taxon>
        <taxon>Gelatoporiaceae</taxon>
        <taxon>Obba</taxon>
    </lineage>
</organism>
<feature type="coiled-coil region" evidence="1">
    <location>
        <begin position="7"/>
        <end position="41"/>
    </location>
</feature>
<evidence type="ECO:0000313" key="2">
    <source>
        <dbReference type="EMBL" id="OCH92575.1"/>
    </source>
</evidence>
<dbReference type="EMBL" id="KV722367">
    <property type="protein sequence ID" value="OCH92575.1"/>
    <property type="molecule type" value="Genomic_DNA"/>
</dbReference>
<dbReference type="Proteomes" id="UP000250043">
    <property type="component" value="Unassembled WGS sequence"/>
</dbReference>
<feature type="non-terminal residue" evidence="2">
    <location>
        <position position="1"/>
    </location>
</feature>
<name>A0A8E2DLI3_9APHY</name>
<evidence type="ECO:0000313" key="3">
    <source>
        <dbReference type="Proteomes" id="UP000250043"/>
    </source>
</evidence>
<proteinExistence type="predicted"/>
<evidence type="ECO:0000256" key="1">
    <source>
        <dbReference type="SAM" id="Coils"/>
    </source>
</evidence>
<sequence length="140" mass="16216">SRKPESKSDLAATIEQLRASNEELQRRKADAEKDRDLFRDLYNKASVHASEVAKENNELLERAMLAEGQVQDGLAMMKGMYEDCIRKLQEEAQHWKALYEVIATRDAKMNDEIRRRAALEPVLSVENRRLREEIALLTMD</sequence>
<feature type="non-terminal residue" evidence="2">
    <location>
        <position position="140"/>
    </location>
</feature>
<dbReference type="OrthoDB" id="3647690at2759"/>
<protein>
    <submittedName>
        <fullName evidence="2">Uncharacterized protein</fullName>
    </submittedName>
</protein>
<accession>A0A8E2DLI3</accession>
<gene>
    <name evidence="2" type="ORF">OBBRIDRAFT_702840</name>
</gene>
<keyword evidence="3" id="KW-1185">Reference proteome</keyword>
<dbReference type="AlphaFoldDB" id="A0A8E2DLI3"/>
<reference evidence="2 3" key="1">
    <citation type="submission" date="2016-07" db="EMBL/GenBank/DDBJ databases">
        <title>Draft genome of the white-rot fungus Obba rivulosa 3A-2.</title>
        <authorList>
            <consortium name="DOE Joint Genome Institute"/>
            <person name="Miettinen O."/>
            <person name="Riley R."/>
            <person name="Acob R."/>
            <person name="Barry K."/>
            <person name="Cullen D."/>
            <person name="De Vries R."/>
            <person name="Hainaut M."/>
            <person name="Hatakka A."/>
            <person name="Henrissat B."/>
            <person name="Hilden K."/>
            <person name="Kuo R."/>
            <person name="Labutti K."/>
            <person name="Lipzen A."/>
            <person name="Makela M.R."/>
            <person name="Sandor L."/>
            <person name="Spatafora J.W."/>
            <person name="Grigoriev I.V."/>
            <person name="Hibbett D.S."/>
        </authorList>
    </citation>
    <scope>NUCLEOTIDE SEQUENCE [LARGE SCALE GENOMIC DNA]</scope>
    <source>
        <strain evidence="2 3">3A-2</strain>
    </source>
</reference>